<evidence type="ECO:0000313" key="1">
    <source>
        <dbReference type="EMBL" id="RML30012.1"/>
    </source>
</evidence>
<protein>
    <submittedName>
        <fullName evidence="1">Transcriptional regulator, LuxR protein</fullName>
    </submittedName>
</protein>
<reference evidence="1 2" key="1">
    <citation type="submission" date="2018-08" db="EMBL/GenBank/DDBJ databases">
        <title>Recombination of ecologically and evolutionarily significant loci maintains genetic cohesion in the Pseudomonas syringae species complex.</title>
        <authorList>
            <person name="Dillon M."/>
            <person name="Thakur S."/>
            <person name="Almeida R.N.D."/>
            <person name="Weir B.S."/>
            <person name="Guttman D.S."/>
        </authorList>
    </citation>
    <scope>NUCLEOTIDE SEQUENCE [LARGE SCALE GENOMIC DNA]</scope>
    <source>
        <strain evidence="1 2">88_10</strain>
    </source>
</reference>
<gene>
    <name evidence="1" type="ORF">APX70_07077</name>
</gene>
<accession>A0A3M2UT31</accession>
<feature type="non-terminal residue" evidence="1">
    <location>
        <position position="1"/>
    </location>
</feature>
<sequence length="49" mass="5501">AIEQAERLALKVNTVGSYQRRAAIKLGISGRHSLMRWMYASSESNYSPC</sequence>
<dbReference type="GO" id="GO:0003677">
    <property type="term" value="F:DNA binding"/>
    <property type="evidence" value="ECO:0007669"/>
    <property type="project" value="InterPro"/>
</dbReference>
<proteinExistence type="predicted"/>
<name>A0A3M2UT31_PSEYM</name>
<evidence type="ECO:0000313" key="2">
    <source>
        <dbReference type="Proteomes" id="UP000282378"/>
    </source>
</evidence>
<dbReference type="AlphaFoldDB" id="A0A3M2UT31"/>
<comment type="caution">
    <text evidence="1">The sequence shown here is derived from an EMBL/GenBank/DDBJ whole genome shotgun (WGS) entry which is preliminary data.</text>
</comment>
<dbReference type="SUPFAM" id="SSF46894">
    <property type="entry name" value="C-terminal effector domain of the bipartite response regulators"/>
    <property type="match status" value="1"/>
</dbReference>
<organism evidence="1 2">
    <name type="scientific">Pseudomonas syringae pv. maculicola</name>
    <dbReference type="NCBI Taxonomy" id="59511"/>
    <lineage>
        <taxon>Bacteria</taxon>
        <taxon>Pseudomonadati</taxon>
        <taxon>Pseudomonadota</taxon>
        <taxon>Gammaproteobacteria</taxon>
        <taxon>Pseudomonadales</taxon>
        <taxon>Pseudomonadaceae</taxon>
        <taxon>Pseudomonas</taxon>
    </lineage>
</organism>
<dbReference type="Proteomes" id="UP000282378">
    <property type="component" value="Unassembled WGS sequence"/>
</dbReference>
<dbReference type="InterPro" id="IPR016032">
    <property type="entry name" value="Sig_transdc_resp-reg_C-effctor"/>
</dbReference>
<dbReference type="GO" id="GO:0006355">
    <property type="term" value="P:regulation of DNA-templated transcription"/>
    <property type="evidence" value="ECO:0007669"/>
    <property type="project" value="InterPro"/>
</dbReference>
<dbReference type="EMBL" id="RBNL01004554">
    <property type="protein sequence ID" value="RML30012.1"/>
    <property type="molecule type" value="Genomic_DNA"/>
</dbReference>